<dbReference type="SUPFAM" id="SSF48239">
    <property type="entry name" value="Terpenoid cyclases/Protein prenyltransferases"/>
    <property type="match status" value="2"/>
</dbReference>
<keyword evidence="6" id="KW-0456">Lyase</keyword>
<gene>
    <name evidence="6" type="ORF">FHS89_000266</name>
</gene>
<dbReference type="PANTHER" id="PTHR11764:SF20">
    <property type="entry name" value="LANOSTEROL SYNTHASE"/>
    <property type="match status" value="1"/>
</dbReference>
<dbReference type="AlphaFoldDB" id="A0A840WGJ7"/>
<name>A0A840WGJ7_9RHOB</name>
<comment type="caution">
    <text evidence="6">The sequence shown here is derived from an EMBL/GenBank/DDBJ whole genome shotgun (WGS) entry which is preliminary data.</text>
</comment>
<dbReference type="EC" id="5.4.99.17" evidence="6"/>
<dbReference type="RefSeq" id="WP_184007683.1">
    <property type="nucleotide sequence ID" value="NZ_JACIJS010000001.1"/>
</dbReference>
<feature type="domain" description="Squalene cyclase C-terminal" evidence="4">
    <location>
        <begin position="295"/>
        <end position="611"/>
    </location>
</feature>
<evidence type="ECO:0000256" key="3">
    <source>
        <dbReference type="ARBA" id="ARBA00022737"/>
    </source>
</evidence>
<dbReference type="InterPro" id="IPR032697">
    <property type="entry name" value="SQ_cyclase_N"/>
</dbReference>
<evidence type="ECO:0000256" key="1">
    <source>
        <dbReference type="ARBA" id="ARBA00004999"/>
    </source>
</evidence>
<dbReference type="Proteomes" id="UP000553766">
    <property type="component" value="Unassembled WGS sequence"/>
</dbReference>
<keyword evidence="3" id="KW-0677">Repeat</keyword>
<evidence type="ECO:0000259" key="4">
    <source>
        <dbReference type="Pfam" id="PF13243"/>
    </source>
</evidence>
<protein>
    <submittedName>
        <fullName evidence="6">Squalene-hopene/tetraprenyl-beta-curcumene cyclase</fullName>
        <ecNumber evidence="6">4.2.1.129</ecNumber>
        <ecNumber evidence="6">5.4.99.17</ecNumber>
    </submittedName>
</protein>
<accession>A0A840WGJ7</accession>
<dbReference type="Gene3D" id="1.50.10.20">
    <property type="match status" value="2"/>
</dbReference>
<dbReference type="GO" id="GO:0016829">
    <property type="term" value="F:lyase activity"/>
    <property type="evidence" value="ECO:0007669"/>
    <property type="project" value="UniProtKB-KW"/>
</dbReference>
<dbReference type="PANTHER" id="PTHR11764">
    <property type="entry name" value="TERPENE CYCLASE/MUTASE FAMILY MEMBER"/>
    <property type="match status" value="1"/>
</dbReference>
<dbReference type="UniPathway" id="UPA00337"/>
<feature type="domain" description="Squalene cyclase N-terminal" evidence="5">
    <location>
        <begin position="13"/>
        <end position="280"/>
    </location>
</feature>
<dbReference type="InterPro" id="IPR018333">
    <property type="entry name" value="Squalene_cyclase"/>
</dbReference>
<dbReference type="GO" id="GO:0005811">
    <property type="term" value="C:lipid droplet"/>
    <property type="evidence" value="ECO:0007669"/>
    <property type="project" value="InterPro"/>
</dbReference>
<dbReference type="Pfam" id="PF13243">
    <property type="entry name" value="SQHop_cyclase_C"/>
    <property type="match status" value="1"/>
</dbReference>
<sequence>MPPSQAALADGLSRAIGYVRARQRSDGAWSLPVRSDPRITAFTLATHAQLGRAATGQTRALERYLAATQKPDGTWEGWIGGGEALEVTAVCAMALEYATTTEGQHACQAASRWLETLPPPRIDGFWLGYLAHHGDLRWDEIPHVSLRLLSVPRWMHPNIHDFGVLRLALVAMGVIQAVAMPRPAPPVPKWRAPWLSAARAAFGGGAAALSRALRAADRLGGRGGRVEAALQWLLARQEADGSFFSSTHLTSAVLRALHEADPVRFAPEINAGFAALEGWQHAHADGRWQAFTDATIWDTALFTTLLQDHGAPEDRARIAHAQTYLLSQQIYHPGDYQARASYPAVGGWSFQHNTRMHPDVDDTVLTLGVLMRADEPDLRALRDGVDWLLSMQGRDGGWASWDRDDRGWVRRLGGGRWFLSDTACPVLTARAAGLLQRVAMGEVQGLSDLVPRAGDAARRALRFVDAAGPEGRWLCRWFTHYIYGTAYGLGALMQHGRSDDPRIADALSWFERIAQPDGGFGEAPVSLIEGHYASAPSNPFHTACVLRAFVAAGQGRHPVAHRAAQWLLQHQDAEGGWSCEMLYAAGIPGVWYTDFTSTPTYEATQALQHYSTAQDC</sequence>
<evidence type="ECO:0000313" key="6">
    <source>
        <dbReference type="EMBL" id="MBB5514268.1"/>
    </source>
</evidence>
<dbReference type="InterPro" id="IPR032696">
    <property type="entry name" value="SQ_cyclase_C"/>
</dbReference>
<evidence type="ECO:0000256" key="2">
    <source>
        <dbReference type="ARBA" id="ARBA00009755"/>
    </source>
</evidence>
<dbReference type="GO" id="GO:0051007">
    <property type="term" value="F:squalene-hopene cyclase activity"/>
    <property type="evidence" value="ECO:0007669"/>
    <property type="project" value="UniProtKB-EC"/>
</dbReference>
<keyword evidence="7" id="KW-1185">Reference proteome</keyword>
<dbReference type="Pfam" id="PF13249">
    <property type="entry name" value="SQHop_cyclase_N"/>
    <property type="match status" value="1"/>
</dbReference>
<dbReference type="EC" id="4.2.1.129" evidence="6"/>
<evidence type="ECO:0000313" key="7">
    <source>
        <dbReference type="Proteomes" id="UP000553766"/>
    </source>
</evidence>
<evidence type="ECO:0000259" key="5">
    <source>
        <dbReference type="Pfam" id="PF13249"/>
    </source>
</evidence>
<keyword evidence="6" id="KW-0413">Isomerase</keyword>
<proteinExistence type="inferred from homology"/>
<dbReference type="GO" id="GO:0016104">
    <property type="term" value="P:triterpenoid biosynthetic process"/>
    <property type="evidence" value="ECO:0007669"/>
    <property type="project" value="InterPro"/>
</dbReference>
<dbReference type="InterPro" id="IPR008930">
    <property type="entry name" value="Terpenoid_cyclase/PrenylTrfase"/>
</dbReference>
<reference evidence="6 7" key="1">
    <citation type="submission" date="2020-08" db="EMBL/GenBank/DDBJ databases">
        <title>Genomic Encyclopedia of Type Strains, Phase IV (KMG-IV): sequencing the most valuable type-strain genomes for metagenomic binning, comparative biology and taxonomic classification.</title>
        <authorList>
            <person name="Goeker M."/>
        </authorList>
    </citation>
    <scope>NUCLEOTIDE SEQUENCE [LARGE SCALE GENOMIC DNA]</scope>
    <source>
        <strain evidence="6 7">DSM 103377</strain>
    </source>
</reference>
<comment type="similarity">
    <text evidence="2">Belongs to the terpene cyclase/mutase family.</text>
</comment>
<dbReference type="EMBL" id="JACIJS010000001">
    <property type="protein sequence ID" value="MBB5514268.1"/>
    <property type="molecule type" value="Genomic_DNA"/>
</dbReference>
<organism evidence="6 7">
    <name type="scientific">Rubricella aquisinus</name>
    <dbReference type="NCBI Taxonomy" id="2028108"/>
    <lineage>
        <taxon>Bacteria</taxon>
        <taxon>Pseudomonadati</taxon>
        <taxon>Pseudomonadota</taxon>
        <taxon>Alphaproteobacteria</taxon>
        <taxon>Rhodobacterales</taxon>
        <taxon>Paracoccaceae</taxon>
        <taxon>Rubricella</taxon>
    </lineage>
</organism>
<comment type="pathway">
    <text evidence="1">Secondary metabolite biosynthesis; hopanoid biosynthesis.</text>
</comment>